<dbReference type="EMBL" id="ARZY01000021">
    <property type="protein sequence ID" value="EWH09598.1"/>
    <property type="molecule type" value="Genomic_DNA"/>
</dbReference>
<feature type="transmembrane region" description="Helical" evidence="1">
    <location>
        <begin position="68"/>
        <end position="87"/>
    </location>
</feature>
<feature type="transmembrane region" description="Helical" evidence="1">
    <location>
        <begin position="93"/>
        <end position="113"/>
    </location>
</feature>
<feature type="transmembrane region" description="Helical" evidence="1">
    <location>
        <begin position="12"/>
        <end position="32"/>
    </location>
</feature>
<dbReference type="InterPro" id="IPR018643">
    <property type="entry name" value="DUF2069_membrane"/>
</dbReference>
<accession>W7QNW3</accession>
<evidence type="ECO:0000313" key="2">
    <source>
        <dbReference type="EMBL" id="EWH09598.1"/>
    </source>
</evidence>
<dbReference type="Pfam" id="PF09842">
    <property type="entry name" value="DUF2069"/>
    <property type="match status" value="1"/>
</dbReference>
<keyword evidence="1" id="KW-0812">Transmembrane</keyword>
<evidence type="ECO:0000313" key="3">
    <source>
        <dbReference type="Proteomes" id="UP000019276"/>
    </source>
</evidence>
<dbReference type="Proteomes" id="UP000019276">
    <property type="component" value="Unassembled WGS sequence"/>
</dbReference>
<comment type="caution">
    <text evidence="2">The sequence shown here is derived from an EMBL/GenBank/DDBJ whole genome shotgun (WGS) entry which is preliminary data.</text>
</comment>
<dbReference type="PATRIC" id="fig|1328313.3.peg.2360"/>
<gene>
    <name evidence="2" type="ORF">DS2_11538</name>
</gene>
<dbReference type="RefSeq" id="WP_035014948.1">
    <property type="nucleotide sequence ID" value="NZ_ARZY01000021.1"/>
</dbReference>
<feature type="transmembrane region" description="Helical" evidence="1">
    <location>
        <begin position="38"/>
        <end position="56"/>
    </location>
</feature>
<protein>
    <recommendedName>
        <fullName evidence="4">DUF2069 domain-containing protein</fullName>
    </recommendedName>
</protein>
<dbReference type="eggNOG" id="COG3308">
    <property type="taxonomic scope" value="Bacteria"/>
</dbReference>
<name>W7QNW3_9ALTE</name>
<reference evidence="2 3" key="1">
    <citation type="journal article" date="2014" name="Genome Announc.">
        <title>Draft Genome Sequence of the Agar-Degrading Bacterium Catenovulum sp. Strain DS-2, Isolated from Intestines of Haliotis diversicolor.</title>
        <authorList>
            <person name="Shan D."/>
            <person name="Li X."/>
            <person name="Gu Z."/>
            <person name="Wei G."/>
            <person name="Gao Z."/>
            <person name="Shao Z."/>
        </authorList>
    </citation>
    <scope>NUCLEOTIDE SEQUENCE [LARGE SCALE GENOMIC DNA]</scope>
    <source>
        <strain evidence="2 3">DS-2</strain>
    </source>
</reference>
<proteinExistence type="predicted"/>
<dbReference type="STRING" id="1328313.DS2_11538"/>
<dbReference type="AlphaFoldDB" id="W7QNW3"/>
<keyword evidence="1" id="KW-0472">Membrane</keyword>
<organism evidence="2 3">
    <name type="scientific">Catenovulum agarivorans DS-2</name>
    <dbReference type="NCBI Taxonomy" id="1328313"/>
    <lineage>
        <taxon>Bacteria</taxon>
        <taxon>Pseudomonadati</taxon>
        <taxon>Pseudomonadota</taxon>
        <taxon>Gammaproteobacteria</taxon>
        <taxon>Alteromonadales</taxon>
        <taxon>Alteromonadaceae</taxon>
        <taxon>Catenovulum</taxon>
    </lineage>
</organism>
<sequence>MTQEQKIIRAKHIALFGYLGLIVLVPVWHLWLAPPMEGLSATFLVILWLTPLLIPFKGLITGKPYTYAWANFIAMFYFLHSLTLVWASESERFLAIIEFLLVTTWFCAGSYYARWQGQYLGIGLKKLKQVQAEEKAMFEPNNASSGTDKQQ</sequence>
<keyword evidence="3" id="KW-1185">Reference proteome</keyword>
<keyword evidence="1" id="KW-1133">Transmembrane helix</keyword>
<dbReference type="OrthoDB" id="5569826at2"/>
<evidence type="ECO:0000256" key="1">
    <source>
        <dbReference type="SAM" id="Phobius"/>
    </source>
</evidence>
<evidence type="ECO:0008006" key="4">
    <source>
        <dbReference type="Google" id="ProtNLM"/>
    </source>
</evidence>